<dbReference type="FunCoup" id="C4XZ17">
    <property type="interactions" value="4"/>
</dbReference>
<gene>
    <name evidence="7" type="ORF">CLUG_01190</name>
</gene>
<evidence type="ECO:0000256" key="3">
    <source>
        <dbReference type="ARBA" id="ARBA00022692"/>
    </source>
</evidence>
<dbReference type="VEuPathDB" id="FungiDB:CLUG_01190"/>
<keyword evidence="5 6" id="KW-0472">Membrane</keyword>
<evidence type="ECO:0000256" key="4">
    <source>
        <dbReference type="ARBA" id="ARBA00022989"/>
    </source>
</evidence>
<dbReference type="STRING" id="306902.C4XZ17"/>
<proteinExistence type="inferred from homology"/>
<organism evidence="7 8">
    <name type="scientific">Clavispora lusitaniae (strain ATCC 42720)</name>
    <name type="common">Yeast</name>
    <name type="synonym">Candida lusitaniae</name>
    <dbReference type="NCBI Taxonomy" id="306902"/>
    <lineage>
        <taxon>Eukaryota</taxon>
        <taxon>Fungi</taxon>
        <taxon>Dikarya</taxon>
        <taxon>Ascomycota</taxon>
        <taxon>Saccharomycotina</taxon>
        <taxon>Pichiomycetes</taxon>
        <taxon>Metschnikowiaceae</taxon>
        <taxon>Clavispora</taxon>
    </lineage>
</organism>
<comment type="subcellular location">
    <subcellularLocation>
        <location evidence="1">Membrane</location>
        <topology evidence="1">Multi-pass membrane protein</topology>
    </subcellularLocation>
</comment>
<dbReference type="InParanoid" id="C4XZ17"/>
<keyword evidence="4 6" id="KW-1133">Transmembrane helix</keyword>
<feature type="transmembrane region" description="Helical" evidence="6">
    <location>
        <begin position="94"/>
        <end position="122"/>
    </location>
</feature>
<dbReference type="PANTHER" id="PTHR22779">
    <property type="entry name" value="SD17342P"/>
    <property type="match status" value="1"/>
</dbReference>
<sequence length="158" mass="18249">MKMYVSSLNLPIGYVIPRFPALYWPLGPDFDKYQDSFLFYSVDMWRFVLYWTLIFFVSAYTCAGLSACFNMYWRVYRERQVVGGTLRKLRIRPFMVLISYVLLGCFHGFSSGALVGLMVSAIYRAGSLSMTTWIPFCWGAAQLFYHIASSYSTSSLLM</sequence>
<dbReference type="AlphaFoldDB" id="C4XZ17"/>
<feature type="transmembrane region" description="Helical" evidence="6">
    <location>
        <begin position="128"/>
        <end position="148"/>
    </location>
</feature>
<comment type="similarity">
    <text evidence="2">Belongs to the TMEM170 family.</text>
</comment>
<feature type="transmembrane region" description="Helical" evidence="6">
    <location>
        <begin position="48"/>
        <end position="73"/>
    </location>
</feature>
<accession>C4XZ17</accession>
<dbReference type="KEGG" id="clu:CLUG_01190"/>
<reference evidence="7 8" key="1">
    <citation type="journal article" date="2009" name="Nature">
        <title>Evolution of pathogenicity and sexual reproduction in eight Candida genomes.</title>
        <authorList>
            <person name="Butler G."/>
            <person name="Rasmussen M.D."/>
            <person name="Lin M.F."/>
            <person name="Santos M.A."/>
            <person name="Sakthikumar S."/>
            <person name="Munro C.A."/>
            <person name="Rheinbay E."/>
            <person name="Grabherr M."/>
            <person name="Forche A."/>
            <person name="Reedy J.L."/>
            <person name="Agrafioti I."/>
            <person name="Arnaud M.B."/>
            <person name="Bates S."/>
            <person name="Brown A.J."/>
            <person name="Brunke S."/>
            <person name="Costanzo M.C."/>
            <person name="Fitzpatrick D.A."/>
            <person name="de Groot P.W."/>
            <person name="Harris D."/>
            <person name="Hoyer L.L."/>
            <person name="Hube B."/>
            <person name="Klis F.M."/>
            <person name="Kodira C."/>
            <person name="Lennard N."/>
            <person name="Logue M.E."/>
            <person name="Martin R."/>
            <person name="Neiman A.M."/>
            <person name="Nikolaou E."/>
            <person name="Quail M.A."/>
            <person name="Quinn J."/>
            <person name="Santos M.C."/>
            <person name="Schmitzberger F.F."/>
            <person name="Sherlock G."/>
            <person name="Shah P."/>
            <person name="Silverstein K.A."/>
            <person name="Skrzypek M.S."/>
            <person name="Soll D."/>
            <person name="Staggs R."/>
            <person name="Stansfield I."/>
            <person name="Stumpf M.P."/>
            <person name="Sudbery P.E."/>
            <person name="Srikantha T."/>
            <person name="Zeng Q."/>
            <person name="Berman J."/>
            <person name="Berriman M."/>
            <person name="Heitman J."/>
            <person name="Gow N.A."/>
            <person name="Lorenz M.C."/>
            <person name="Birren B.W."/>
            <person name="Kellis M."/>
            <person name="Cuomo C.A."/>
        </authorList>
    </citation>
    <scope>NUCLEOTIDE SEQUENCE [LARGE SCALE GENOMIC DNA]</scope>
    <source>
        <strain evidence="7 8">ATCC 42720</strain>
    </source>
</reference>
<dbReference type="EMBL" id="CH408076">
    <property type="protein sequence ID" value="EEQ37067.1"/>
    <property type="molecule type" value="Genomic_DNA"/>
</dbReference>
<protein>
    <submittedName>
        <fullName evidence="7">Uncharacterized protein</fullName>
    </submittedName>
</protein>
<evidence type="ECO:0000256" key="6">
    <source>
        <dbReference type="SAM" id="Phobius"/>
    </source>
</evidence>
<name>C4XZ17_CLAL4</name>
<evidence type="ECO:0000313" key="8">
    <source>
        <dbReference type="Proteomes" id="UP000007703"/>
    </source>
</evidence>
<dbReference type="OrthoDB" id="2131401at2759"/>
<evidence type="ECO:0000256" key="1">
    <source>
        <dbReference type="ARBA" id="ARBA00004141"/>
    </source>
</evidence>
<dbReference type="GO" id="GO:0005789">
    <property type="term" value="C:endoplasmic reticulum membrane"/>
    <property type="evidence" value="ECO:0007669"/>
    <property type="project" value="EnsemblFungi"/>
</dbReference>
<evidence type="ECO:0000256" key="2">
    <source>
        <dbReference type="ARBA" id="ARBA00006325"/>
    </source>
</evidence>
<dbReference type="Pfam" id="PF10190">
    <property type="entry name" value="Tmemb_170"/>
    <property type="match status" value="1"/>
</dbReference>
<dbReference type="Proteomes" id="UP000007703">
    <property type="component" value="Unassembled WGS sequence"/>
</dbReference>
<dbReference type="InterPro" id="IPR019334">
    <property type="entry name" value="TMEM170A/B/YPR153W-like"/>
</dbReference>
<dbReference type="GO" id="GO:0071464">
    <property type="term" value="P:cellular response to hydrostatic pressure"/>
    <property type="evidence" value="ECO:0007669"/>
    <property type="project" value="EnsemblFungi"/>
</dbReference>
<evidence type="ECO:0000256" key="5">
    <source>
        <dbReference type="ARBA" id="ARBA00023136"/>
    </source>
</evidence>
<evidence type="ECO:0000313" key="7">
    <source>
        <dbReference type="EMBL" id="EEQ37067.1"/>
    </source>
</evidence>
<dbReference type="HOGENOM" id="CLU_071343_1_0_1"/>
<keyword evidence="3 6" id="KW-0812">Transmembrane</keyword>
<dbReference type="PANTHER" id="PTHR22779:SF6">
    <property type="entry name" value="SD17342P"/>
    <property type="match status" value="1"/>
</dbReference>
<dbReference type="OMA" id="FPMQGGL"/>